<reference evidence="3" key="1">
    <citation type="submission" date="2016-10" db="EMBL/GenBank/DDBJ databases">
        <authorList>
            <person name="Varghese N."/>
            <person name="Submissions S."/>
        </authorList>
    </citation>
    <scope>NUCLEOTIDE SEQUENCE [LARGE SCALE GENOMIC DNA]</scope>
    <source>
        <strain evidence="3">DSM 17044</strain>
    </source>
</reference>
<feature type="region of interest" description="Disordered" evidence="1">
    <location>
        <begin position="1"/>
        <end position="45"/>
    </location>
</feature>
<accession>A0A1H7PDK1</accession>
<gene>
    <name evidence="2" type="ORF">SAMN05444354_105238</name>
</gene>
<dbReference type="EMBL" id="FOAP01000005">
    <property type="protein sequence ID" value="SEL33167.1"/>
    <property type="molecule type" value="Genomic_DNA"/>
</dbReference>
<dbReference type="SUPFAM" id="SSF82185">
    <property type="entry name" value="Histone H3 K4-specific methyltransferase SET7/9 N-terminal domain"/>
    <property type="match status" value="1"/>
</dbReference>
<sequence>MRGMSTVKPKPTRQSKRPRARWSGRPGQPQPRIPAQAQEKVLQTDDAGRKTASEFWLNGQCVGKAEWDADGTPQMAMGLRGGRITGHRIDYHRNGVVSYAEPFLNGLLHGWAKQYSLRGRLLLASPFQRGTGIDYWCDNRGRLAEEHPLVGGKLSGCDRWWDENQQTVYRETGWLDGEAHGIHREWTEGRLRRGFPQFFIRGQRVSKREYLAASRGDSRLPAYTPQEDLPERTLPERFLQLRQRVRRKVRR</sequence>
<protein>
    <recommendedName>
        <fullName evidence="4">MORN repeat variant</fullName>
    </recommendedName>
</protein>
<dbReference type="AlphaFoldDB" id="A0A1H7PDK1"/>
<evidence type="ECO:0000313" key="2">
    <source>
        <dbReference type="EMBL" id="SEL33167.1"/>
    </source>
</evidence>
<evidence type="ECO:0000256" key="1">
    <source>
        <dbReference type="SAM" id="MobiDB-lite"/>
    </source>
</evidence>
<dbReference type="Gene3D" id="3.90.930.1">
    <property type="match status" value="1"/>
</dbReference>
<feature type="compositionally biased region" description="Basic residues" evidence="1">
    <location>
        <begin position="10"/>
        <end position="22"/>
    </location>
</feature>
<proteinExistence type="predicted"/>
<evidence type="ECO:0000313" key="3">
    <source>
        <dbReference type="Proteomes" id="UP000182719"/>
    </source>
</evidence>
<name>A0A1H7PDK1_STIAU</name>
<dbReference type="Proteomes" id="UP000182719">
    <property type="component" value="Unassembled WGS sequence"/>
</dbReference>
<keyword evidence="3" id="KW-1185">Reference proteome</keyword>
<organism evidence="2 3">
    <name type="scientific">Stigmatella aurantiaca</name>
    <dbReference type="NCBI Taxonomy" id="41"/>
    <lineage>
        <taxon>Bacteria</taxon>
        <taxon>Pseudomonadati</taxon>
        <taxon>Myxococcota</taxon>
        <taxon>Myxococcia</taxon>
        <taxon>Myxococcales</taxon>
        <taxon>Cystobacterineae</taxon>
        <taxon>Archangiaceae</taxon>
        <taxon>Stigmatella</taxon>
    </lineage>
</organism>
<evidence type="ECO:0008006" key="4">
    <source>
        <dbReference type="Google" id="ProtNLM"/>
    </source>
</evidence>